<gene>
    <name evidence="6" type="ORF">CEUSTIGMA_g6160.t1</name>
</gene>
<evidence type="ECO:0000256" key="4">
    <source>
        <dbReference type="SAM" id="SignalP"/>
    </source>
</evidence>
<name>A0A250X756_9CHLO</name>
<keyword evidence="7" id="KW-1185">Reference proteome</keyword>
<evidence type="ECO:0000256" key="1">
    <source>
        <dbReference type="ARBA" id="ARBA00014267"/>
    </source>
</evidence>
<dbReference type="InterPro" id="IPR045333">
    <property type="entry name" value="ARMET-like"/>
</dbReference>
<feature type="region of interest" description="Disordered" evidence="3">
    <location>
        <begin position="87"/>
        <end position="107"/>
    </location>
</feature>
<organism evidence="6 7">
    <name type="scientific">Chlamydomonas eustigma</name>
    <dbReference type="NCBI Taxonomy" id="1157962"/>
    <lineage>
        <taxon>Eukaryota</taxon>
        <taxon>Viridiplantae</taxon>
        <taxon>Chlorophyta</taxon>
        <taxon>core chlorophytes</taxon>
        <taxon>Chlorophyceae</taxon>
        <taxon>CS clade</taxon>
        <taxon>Chlamydomonadales</taxon>
        <taxon>Chlamydomonadaceae</taxon>
        <taxon>Chlamydomonas</taxon>
    </lineage>
</organism>
<sequence>MSRRPNFWTFCIVSLLSLSISSNVVLVSSSEDEQVVLPDFSKMRVKELNAFLEERGVTCNGCAEKSDLIKRVEETFHLPIQSSSVIDDTAAASGDQNERTADREPLTDEKLDELLKGLGGAGRGYKVFRPEDLKKFKKGDWEKKFKDEF</sequence>
<proteinExistence type="predicted"/>
<protein>
    <recommendedName>
        <fullName evidence="1">Mesencephalic astrocyte-derived neurotrophic factor homolog</fullName>
    </recommendedName>
    <alternativeName>
        <fullName evidence="2">MANF/CDNF-like protein</fullName>
    </alternativeName>
</protein>
<dbReference type="InterPro" id="IPR019345">
    <property type="entry name" value="ARMET_C"/>
</dbReference>
<accession>A0A250X756</accession>
<dbReference type="Gene3D" id="1.10.720.30">
    <property type="entry name" value="SAP domain"/>
    <property type="match status" value="1"/>
</dbReference>
<evidence type="ECO:0000256" key="3">
    <source>
        <dbReference type="SAM" id="MobiDB-lite"/>
    </source>
</evidence>
<dbReference type="PANTHER" id="PTHR12990:SF5">
    <property type="entry name" value="MESENCEPHALIC ASTROCYTE-DERIVED NEUROTROPHIC FACTOR HOMOLOG"/>
    <property type="match status" value="1"/>
</dbReference>
<keyword evidence="4" id="KW-0732">Signal</keyword>
<feature type="chain" id="PRO_5012738686" description="Mesencephalic astrocyte-derived neurotrophic factor homolog" evidence="4">
    <location>
        <begin position="22"/>
        <end position="149"/>
    </location>
</feature>
<dbReference type="EMBL" id="BEGY01000035">
    <property type="protein sequence ID" value="GAX78722.1"/>
    <property type="molecule type" value="Genomic_DNA"/>
</dbReference>
<reference evidence="6 7" key="1">
    <citation type="submission" date="2017-08" db="EMBL/GenBank/DDBJ databases">
        <title>Acidophilic green algal genome provides insights into adaptation to an acidic environment.</title>
        <authorList>
            <person name="Hirooka S."/>
            <person name="Hirose Y."/>
            <person name="Kanesaki Y."/>
            <person name="Higuchi S."/>
            <person name="Fujiwara T."/>
            <person name="Onuma R."/>
            <person name="Era A."/>
            <person name="Ohbayashi R."/>
            <person name="Uzuka A."/>
            <person name="Nozaki H."/>
            <person name="Yoshikawa H."/>
            <person name="Miyagishima S.Y."/>
        </authorList>
    </citation>
    <scope>NUCLEOTIDE SEQUENCE [LARGE SCALE GENOMIC DNA]</scope>
    <source>
        <strain evidence="6 7">NIES-2499</strain>
    </source>
</reference>
<dbReference type="InterPro" id="IPR036361">
    <property type="entry name" value="SAP_dom_sf"/>
</dbReference>
<feature type="domain" description="ARMET C-terminal" evidence="5">
    <location>
        <begin position="39"/>
        <end position="75"/>
    </location>
</feature>
<dbReference type="PANTHER" id="PTHR12990">
    <property type="entry name" value="ARMET-LIKE PROTEIN"/>
    <property type="match status" value="1"/>
</dbReference>
<evidence type="ECO:0000256" key="2">
    <source>
        <dbReference type="ARBA" id="ARBA00032923"/>
    </source>
</evidence>
<dbReference type="Pfam" id="PF10208">
    <property type="entry name" value="ARMET_C"/>
    <property type="match status" value="1"/>
</dbReference>
<feature type="signal peptide" evidence="4">
    <location>
        <begin position="1"/>
        <end position="21"/>
    </location>
</feature>
<dbReference type="SUPFAM" id="SSF68906">
    <property type="entry name" value="SAP domain"/>
    <property type="match status" value="1"/>
</dbReference>
<comment type="caution">
    <text evidence="6">The sequence shown here is derived from an EMBL/GenBank/DDBJ whole genome shotgun (WGS) entry which is preliminary data.</text>
</comment>
<dbReference type="Proteomes" id="UP000232323">
    <property type="component" value="Unassembled WGS sequence"/>
</dbReference>
<dbReference type="AlphaFoldDB" id="A0A250X756"/>
<evidence type="ECO:0000313" key="7">
    <source>
        <dbReference type="Proteomes" id="UP000232323"/>
    </source>
</evidence>
<evidence type="ECO:0000313" key="6">
    <source>
        <dbReference type="EMBL" id="GAX78722.1"/>
    </source>
</evidence>
<dbReference type="OrthoDB" id="5597848at2759"/>
<evidence type="ECO:0000259" key="5">
    <source>
        <dbReference type="Pfam" id="PF10208"/>
    </source>
</evidence>
<feature type="compositionally biased region" description="Basic and acidic residues" evidence="3">
    <location>
        <begin position="96"/>
        <end position="107"/>
    </location>
</feature>